<dbReference type="EMBL" id="DPVV01000279">
    <property type="protein sequence ID" value="HCL02442.1"/>
    <property type="molecule type" value="Genomic_DNA"/>
</dbReference>
<gene>
    <name evidence="3" type="ORF">DHW61_08505</name>
</gene>
<accession>A0A3D2X5Q7</accession>
<reference evidence="3 4" key="1">
    <citation type="journal article" date="2018" name="Nat. Biotechnol.">
        <title>A standardized bacterial taxonomy based on genome phylogeny substantially revises the tree of life.</title>
        <authorList>
            <person name="Parks D.H."/>
            <person name="Chuvochina M."/>
            <person name="Waite D.W."/>
            <person name="Rinke C."/>
            <person name="Skarshewski A."/>
            <person name="Chaumeil P.A."/>
            <person name="Hugenholtz P."/>
        </authorList>
    </citation>
    <scope>NUCLEOTIDE SEQUENCE [LARGE SCALE GENOMIC DNA]</scope>
    <source>
        <strain evidence="3">UBA11728</strain>
    </source>
</reference>
<proteinExistence type="predicted"/>
<feature type="transmembrane region" description="Helical" evidence="1">
    <location>
        <begin position="183"/>
        <end position="203"/>
    </location>
</feature>
<evidence type="ECO:0000256" key="1">
    <source>
        <dbReference type="SAM" id="Phobius"/>
    </source>
</evidence>
<dbReference type="AlphaFoldDB" id="A0A3D2X5Q7"/>
<evidence type="ECO:0008006" key="5">
    <source>
        <dbReference type="Google" id="ProtNLM"/>
    </source>
</evidence>
<dbReference type="NCBIfam" id="TIGR01167">
    <property type="entry name" value="LPXTG_anchor"/>
    <property type="match status" value="1"/>
</dbReference>
<evidence type="ECO:0000313" key="4">
    <source>
        <dbReference type="Proteomes" id="UP000262969"/>
    </source>
</evidence>
<comment type="caution">
    <text evidence="3">The sequence shown here is derived from an EMBL/GenBank/DDBJ whole genome shotgun (WGS) entry which is preliminary data.</text>
</comment>
<feature type="signal peptide" evidence="2">
    <location>
        <begin position="1"/>
        <end position="27"/>
    </location>
</feature>
<keyword evidence="2" id="KW-0732">Signal</keyword>
<feature type="chain" id="PRO_5017583310" description="LPXTG cell wall anchor domain-containing protein" evidence="2">
    <location>
        <begin position="28"/>
        <end position="209"/>
    </location>
</feature>
<keyword evidence="1" id="KW-1133">Transmembrane helix</keyword>
<sequence>MRKLRKSIATIFAALAIMSLFSVNAFAATDLMKDGKMISGGFVNAGEEAEGCVKGPGNWTQLNMGDYEVNAKYLHIVMKATGATDAAQIVISDTATFNLKDLGITLTEEYQDVVLPVDQNDLAIISWVNFTGLDGGSSVYYVKDMFLSDDQASSLGTPVVGTPAVTEATSNTSENLPKTGENMIPVVILLGVVACAGIVFVVTKKSKRA</sequence>
<keyword evidence="1" id="KW-0472">Membrane</keyword>
<name>A0A3D2X5Q7_9FIRM</name>
<dbReference type="Proteomes" id="UP000262969">
    <property type="component" value="Unassembled WGS sequence"/>
</dbReference>
<organism evidence="3 4">
    <name type="scientific">Lachnoclostridium phytofermentans</name>
    <dbReference type="NCBI Taxonomy" id="66219"/>
    <lineage>
        <taxon>Bacteria</taxon>
        <taxon>Bacillati</taxon>
        <taxon>Bacillota</taxon>
        <taxon>Clostridia</taxon>
        <taxon>Lachnospirales</taxon>
        <taxon>Lachnospiraceae</taxon>
    </lineage>
</organism>
<evidence type="ECO:0000313" key="3">
    <source>
        <dbReference type="EMBL" id="HCL02442.1"/>
    </source>
</evidence>
<keyword evidence="1" id="KW-0812">Transmembrane</keyword>
<protein>
    <recommendedName>
        <fullName evidence="5">LPXTG cell wall anchor domain-containing protein</fullName>
    </recommendedName>
</protein>
<evidence type="ECO:0000256" key="2">
    <source>
        <dbReference type="SAM" id="SignalP"/>
    </source>
</evidence>